<feature type="transmembrane region" description="Helical" evidence="8">
    <location>
        <begin position="444"/>
        <end position="461"/>
    </location>
</feature>
<dbReference type="PANTHER" id="PTHR22926:SF5">
    <property type="entry name" value="PHOSPHO-N-ACETYLMURAMOYL-PENTAPEPTIDE-TRANSFERASE HOMOLOG"/>
    <property type="match status" value="1"/>
</dbReference>
<dbReference type="InterPro" id="IPR003524">
    <property type="entry name" value="PNAcMuramoyl-5peptid_Trfase"/>
</dbReference>
<proteinExistence type="inferred from homology"/>
<dbReference type="GO" id="GO:0005886">
    <property type="term" value="C:plasma membrane"/>
    <property type="evidence" value="ECO:0007669"/>
    <property type="project" value="TreeGrafter"/>
</dbReference>
<dbReference type="GO" id="GO:0044038">
    <property type="term" value="P:cell wall macromolecule biosynthetic process"/>
    <property type="evidence" value="ECO:0007669"/>
    <property type="project" value="TreeGrafter"/>
</dbReference>
<dbReference type="Pfam" id="PF10555">
    <property type="entry name" value="MraY_sig1"/>
    <property type="match status" value="1"/>
</dbReference>
<feature type="transmembrane region" description="Helical" evidence="8">
    <location>
        <begin position="217"/>
        <end position="238"/>
    </location>
</feature>
<dbReference type="Proteomes" id="UP000265515">
    <property type="component" value="Unassembled WGS sequence"/>
</dbReference>
<sequence>MTSNLCSSRQIAWTYRIAAPRLGDGCSSSARRRGHTAVKEAGIVCLHDCKYDCGAHESLEDKDGGRKLGGAFICILQSHGWRRRGRRHQSVCRAMGEGGRADTKRGIAEQYVVEQQSAAEESHGRGERGEKPDEKNVRWQRGSFSEDPPEMQASDDQAAKDFAARGLASMDEALQAVASLDSRPDGVDPELQGKDDGSNLTSGDADARSGDGLALSWMLFAVLLFTVLLADWHVWSLIQRPHALLFLTTPFLLSVMATAILGAFSVPLLTQLEARQIIREEGPKGHYVKSGTPTMGGLFLVPVGVGIARLSTHFTTPEVNAVCLTTLGFAMVGLLDDCLILVRKSNKGLPGHIKLLLQVLLGVVFMVWRVDARLQTPYLAKMTVQLPWGLYDIHQWYYPLAVFCFAAMSNGVNLTDGLDGLAAGTTAAAFVGMAIACLPVYPALGVFGVAMAGACVGFLAHNHHKARVFMGDTGSLALGGALAAMAGCTGQFYPLFICSGVFFIESVSVVVQVLYFKTTKKLFGEGRRLLRMAPFHHHLELSGLSEIQVVRWAYLAGIAFAILGAWAGIASA</sequence>
<dbReference type="PROSITE" id="PS01347">
    <property type="entry name" value="MRAY_1"/>
    <property type="match status" value="1"/>
</dbReference>
<dbReference type="InterPro" id="IPR018480">
    <property type="entry name" value="PNAcMuramoyl-5peptid_Trfase_CS"/>
</dbReference>
<gene>
    <name evidence="9" type="ORF">CBR_g3965</name>
</gene>
<keyword evidence="6 8" id="KW-0472">Membrane</keyword>
<comment type="subcellular location">
    <subcellularLocation>
        <location evidence="1">Membrane</location>
        <topology evidence="1">Multi-pass membrane protein</topology>
    </subcellularLocation>
</comment>
<protein>
    <recommendedName>
        <fullName evidence="11">Phospho-N-acetylmuramoyl-pentapeptide-transferase</fullName>
    </recommendedName>
</protein>
<accession>A0A388KGZ4</accession>
<evidence type="ECO:0000256" key="7">
    <source>
        <dbReference type="SAM" id="MobiDB-lite"/>
    </source>
</evidence>
<dbReference type="NCBIfam" id="TIGR00445">
    <property type="entry name" value="mraY"/>
    <property type="match status" value="1"/>
</dbReference>
<dbReference type="EMBL" id="BFEA01000112">
    <property type="protein sequence ID" value="GBG69267.1"/>
    <property type="molecule type" value="Genomic_DNA"/>
</dbReference>
<feature type="compositionally biased region" description="Basic and acidic residues" evidence="7">
    <location>
        <begin position="182"/>
        <end position="197"/>
    </location>
</feature>
<evidence type="ECO:0000256" key="2">
    <source>
        <dbReference type="ARBA" id="ARBA00005583"/>
    </source>
</evidence>
<dbReference type="PROSITE" id="PS01348">
    <property type="entry name" value="MRAY_2"/>
    <property type="match status" value="1"/>
</dbReference>
<evidence type="ECO:0000256" key="4">
    <source>
        <dbReference type="ARBA" id="ARBA00022692"/>
    </source>
</evidence>
<reference evidence="9 10" key="1">
    <citation type="journal article" date="2018" name="Cell">
        <title>The Chara Genome: Secondary Complexity and Implications for Plant Terrestrialization.</title>
        <authorList>
            <person name="Nishiyama T."/>
            <person name="Sakayama H."/>
            <person name="Vries J.D."/>
            <person name="Buschmann H."/>
            <person name="Saint-Marcoux D."/>
            <person name="Ullrich K.K."/>
            <person name="Haas F.B."/>
            <person name="Vanderstraeten L."/>
            <person name="Becker D."/>
            <person name="Lang D."/>
            <person name="Vosolsobe S."/>
            <person name="Rombauts S."/>
            <person name="Wilhelmsson P.K.I."/>
            <person name="Janitza P."/>
            <person name="Kern R."/>
            <person name="Heyl A."/>
            <person name="Rumpler F."/>
            <person name="Villalobos L.I.A.C."/>
            <person name="Clay J.M."/>
            <person name="Skokan R."/>
            <person name="Toyoda A."/>
            <person name="Suzuki Y."/>
            <person name="Kagoshima H."/>
            <person name="Schijlen E."/>
            <person name="Tajeshwar N."/>
            <person name="Catarino B."/>
            <person name="Hetherington A.J."/>
            <person name="Saltykova A."/>
            <person name="Bonnot C."/>
            <person name="Breuninger H."/>
            <person name="Symeonidi A."/>
            <person name="Radhakrishnan G.V."/>
            <person name="Van Nieuwerburgh F."/>
            <person name="Deforce D."/>
            <person name="Chang C."/>
            <person name="Karol K.G."/>
            <person name="Hedrich R."/>
            <person name="Ulvskov P."/>
            <person name="Glockner G."/>
            <person name="Delwiche C.F."/>
            <person name="Petrasek J."/>
            <person name="Van de Peer Y."/>
            <person name="Friml J."/>
            <person name="Beilby M."/>
            <person name="Dolan L."/>
            <person name="Kohara Y."/>
            <person name="Sugano S."/>
            <person name="Fujiyama A."/>
            <person name="Delaux P.-M."/>
            <person name="Quint M."/>
            <person name="TheiBen G."/>
            <person name="Hagemann M."/>
            <person name="Harholt J."/>
            <person name="Dunand C."/>
            <person name="Zachgo S."/>
            <person name="Langdale J."/>
            <person name="Maumus F."/>
            <person name="Straeten D.V.D."/>
            <person name="Gould S.B."/>
            <person name="Rensing S.A."/>
        </authorList>
    </citation>
    <scope>NUCLEOTIDE SEQUENCE [LARGE SCALE GENOMIC DNA]</scope>
    <source>
        <strain evidence="9 10">S276</strain>
    </source>
</reference>
<dbReference type="STRING" id="69332.A0A388KGZ4"/>
<evidence type="ECO:0000256" key="3">
    <source>
        <dbReference type="ARBA" id="ARBA00022679"/>
    </source>
</evidence>
<feature type="region of interest" description="Disordered" evidence="7">
    <location>
        <begin position="115"/>
        <end position="155"/>
    </location>
</feature>
<feature type="transmembrane region" description="Helical" evidence="8">
    <location>
        <begin position="492"/>
        <end position="516"/>
    </location>
</feature>
<dbReference type="PANTHER" id="PTHR22926">
    <property type="entry name" value="PHOSPHO-N-ACETYLMURAMOYL-PENTAPEPTIDE-TRANSFERASE"/>
    <property type="match status" value="1"/>
</dbReference>
<evidence type="ECO:0000256" key="1">
    <source>
        <dbReference type="ARBA" id="ARBA00004141"/>
    </source>
</evidence>
<dbReference type="Pfam" id="PF00953">
    <property type="entry name" value="Glycos_transf_4"/>
    <property type="match status" value="1"/>
</dbReference>
<feature type="region of interest" description="Disordered" evidence="7">
    <location>
        <begin position="180"/>
        <end position="205"/>
    </location>
</feature>
<evidence type="ECO:0000313" key="9">
    <source>
        <dbReference type="EMBL" id="GBG69267.1"/>
    </source>
</evidence>
<feature type="transmembrane region" description="Helical" evidence="8">
    <location>
        <begin position="244"/>
        <end position="266"/>
    </location>
</feature>
<feature type="transmembrane region" description="Helical" evidence="8">
    <location>
        <begin position="552"/>
        <end position="569"/>
    </location>
</feature>
<evidence type="ECO:0000256" key="6">
    <source>
        <dbReference type="ARBA" id="ARBA00023136"/>
    </source>
</evidence>
<dbReference type="InterPro" id="IPR000715">
    <property type="entry name" value="Glycosyl_transferase_4"/>
</dbReference>
<keyword evidence="5 8" id="KW-1133">Transmembrane helix</keyword>
<name>A0A388KGZ4_CHABU</name>
<keyword evidence="3" id="KW-0808">Transferase</keyword>
<keyword evidence="10" id="KW-1185">Reference proteome</keyword>
<evidence type="ECO:0008006" key="11">
    <source>
        <dbReference type="Google" id="ProtNLM"/>
    </source>
</evidence>
<feature type="transmembrane region" description="Helical" evidence="8">
    <location>
        <begin position="353"/>
        <end position="370"/>
    </location>
</feature>
<feature type="transmembrane region" description="Helical" evidence="8">
    <location>
        <begin position="287"/>
        <end position="307"/>
    </location>
</feature>
<evidence type="ECO:0000313" key="10">
    <source>
        <dbReference type="Proteomes" id="UP000265515"/>
    </source>
</evidence>
<dbReference type="AlphaFoldDB" id="A0A388KGZ4"/>
<dbReference type="OMA" id="CFAFWLE"/>
<comment type="similarity">
    <text evidence="2">Belongs to the glycosyltransferase 4 family. MraY subfamily.</text>
</comment>
<dbReference type="Gramene" id="GBG69267">
    <property type="protein sequence ID" value="GBG69267"/>
    <property type="gene ID" value="CBR_g3965"/>
</dbReference>
<feature type="compositionally biased region" description="Basic and acidic residues" evidence="7">
    <location>
        <begin position="120"/>
        <end position="137"/>
    </location>
</feature>
<dbReference type="CDD" id="cd06852">
    <property type="entry name" value="GT_MraY"/>
    <property type="match status" value="1"/>
</dbReference>
<organism evidence="9 10">
    <name type="scientific">Chara braunii</name>
    <name type="common">Braun's stonewort</name>
    <dbReference type="NCBI Taxonomy" id="69332"/>
    <lineage>
        <taxon>Eukaryota</taxon>
        <taxon>Viridiplantae</taxon>
        <taxon>Streptophyta</taxon>
        <taxon>Charophyceae</taxon>
        <taxon>Charales</taxon>
        <taxon>Characeae</taxon>
        <taxon>Chara</taxon>
    </lineage>
</organism>
<keyword evidence="4 8" id="KW-0812">Transmembrane</keyword>
<evidence type="ECO:0000256" key="5">
    <source>
        <dbReference type="ARBA" id="ARBA00022989"/>
    </source>
</evidence>
<feature type="transmembrane region" description="Helical" evidence="8">
    <location>
        <begin position="319"/>
        <end position="341"/>
    </location>
</feature>
<dbReference type="OrthoDB" id="2020675at2759"/>
<evidence type="ECO:0000256" key="8">
    <source>
        <dbReference type="SAM" id="Phobius"/>
    </source>
</evidence>
<dbReference type="GO" id="GO:0008963">
    <property type="term" value="F:phospho-N-acetylmuramoyl-pentapeptide-transferase activity"/>
    <property type="evidence" value="ECO:0007669"/>
    <property type="project" value="InterPro"/>
</dbReference>
<comment type="caution">
    <text evidence="9">The sequence shown here is derived from an EMBL/GenBank/DDBJ whole genome shotgun (WGS) entry which is preliminary data.</text>
</comment>
<dbReference type="GO" id="GO:0071555">
    <property type="term" value="P:cell wall organization"/>
    <property type="evidence" value="ECO:0007669"/>
    <property type="project" value="TreeGrafter"/>
</dbReference>
<dbReference type="HAMAP" id="MF_00038">
    <property type="entry name" value="MraY"/>
    <property type="match status" value="1"/>
</dbReference>